<dbReference type="EMBL" id="BAAATA010000022">
    <property type="protein sequence ID" value="GAA2496925.1"/>
    <property type="molecule type" value="Genomic_DNA"/>
</dbReference>
<proteinExistence type="predicted"/>
<name>A0ABN3M7K0_9ACTN</name>
<dbReference type="InterPro" id="IPR039422">
    <property type="entry name" value="MarR/SlyA-like"/>
</dbReference>
<dbReference type="SMART" id="SM00347">
    <property type="entry name" value="HTH_MARR"/>
    <property type="match status" value="1"/>
</dbReference>
<accession>A0ABN3M7K0</accession>
<dbReference type="PANTHER" id="PTHR33164">
    <property type="entry name" value="TRANSCRIPTIONAL REGULATOR, MARR FAMILY"/>
    <property type="match status" value="1"/>
</dbReference>
<sequence>MTSSPLLPPTAEAACAASSAVELLEVLWGRGREVSAAPVSPSQLRVLFVLEHQEGINLRTLAEAMESTPPSVSRLCDRLQAVGFLERAPCPSSRRELVLRLTRRGAAYLADLRARRERELHKVVAAMPPADRAALLAGLTSFCAAAAAEALPPAGDASLDASRTA</sequence>
<dbReference type="InterPro" id="IPR036388">
    <property type="entry name" value="WH-like_DNA-bd_sf"/>
</dbReference>
<reference evidence="2 3" key="1">
    <citation type="journal article" date="2019" name="Int. J. Syst. Evol. Microbiol.">
        <title>The Global Catalogue of Microorganisms (GCM) 10K type strain sequencing project: providing services to taxonomists for standard genome sequencing and annotation.</title>
        <authorList>
            <consortium name="The Broad Institute Genomics Platform"/>
            <consortium name="The Broad Institute Genome Sequencing Center for Infectious Disease"/>
            <person name="Wu L."/>
            <person name="Ma J."/>
        </authorList>
    </citation>
    <scope>NUCLEOTIDE SEQUENCE [LARGE SCALE GENOMIC DNA]</scope>
    <source>
        <strain evidence="2 3">JCM 6307</strain>
    </source>
</reference>
<dbReference type="RefSeq" id="WP_344384279.1">
    <property type="nucleotide sequence ID" value="NZ_BAAATA010000022.1"/>
</dbReference>
<feature type="domain" description="HTH marR-type" evidence="1">
    <location>
        <begin position="1"/>
        <end position="144"/>
    </location>
</feature>
<keyword evidence="3" id="KW-1185">Reference proteome</keyword>
<organism evidence="2 3">
    <name type="scientific">Streptomyces thermolineatus</name>
    <dbReference type="NCBI Taxonomy" id="44033"/>
    <lineage>
        <taxon>Bacteria</taxon>
        <taxon>Bacillati</taxon>
        <taxon>Actinomycetota</taxon>
        <taxon>Actinomycetes</taxon>
        <taxon>Kitasatosporales</taxon>
        <taxon>Streptomycetaceae</taxon>
        <taxon>Streptomyces</taxon>
    </lineage>
</organism>
<comment type="caution">
    <text evidence="2">The sequence shown here is derived from an EMBL/GenBank/DDBJ whole genome shotgun (WGS) entry which is preliminary data.</text>
</comment>
<evidence type="ECO:0000313" key="2">
    <source>
        <dbReference type="EMBL" id="GAA2496925.1"/>
    </source>
</evidence>
<dbReference type="SUPFAM" id="SSF46785">
    <property type="entry name" value="Winged helix' DNA-binding domain"/>
    <property type="match status" value="1"/>
</dbReference>
<protein>
    <submittedName>
        <fullName evidence="2">MarR family transcriptional regulator</fullName>
    </submittedName>
</protein>
<dbReference type="InterPro" id="IPR036390">
    <property type="entry name" value="WH_DNA-bd_sf"/>
</dbReference>
<dbReference type="PANTHER" id="PTHR33164:SF103">
    <property type="entry name" value="REGULATORY PROTEIN MARR"/>
    <property type="match status" value="1"/>
</dbReference>
<gene>
    <name evidence="2" type="ORF">GCM10010406_36660</name>
</gene>
<dbReference type="InterPro" id="IPR000835">
    <property type="entry name" value="HTH_MarR-typ"/>
</dbReference>
<dbReference type="Pfam" id="PF01047">
    <property type="entry name" value="MarR"/>
    <property type="match status" value="1"/>
</dbReference>
<dbReference type="PROSITE" id="PS50995">
    <property type="entry name" value="HTH_MARR_2"/>
    <property type="match status" value="1"/>
</dbReference>
<evidence type="ECO:0000259" key="1">
    <source>
        <dbReference type="PROSITE" id="PS50995"/>
    </source>
</evidence>
<dbReference type="Gene3D" id="1.10.10.10">
    <property type="entry name" value="Winged helix-like DNA-binding domain superfamily/Winged helix DNA-binding domain"/>
    <property type="match status" value="1"/>
</dbReference>
<evidence type="ECO:0000313" key="3">
    <source>
        <dbReference type="Proteomes" id="UP001501358"/>
    </source>
</evidence>
<dbReference type="Proteomes" id="UP001501358">
    <property type="component" value="Unassembled WGS sequence"/>
</dbReference>